<name>A0A4U9HS25_9ENTR</name>
<protein>
    <submittedName>
        <fullName evidence="1">Uncharacterized protein conserved in bacteria</fullName>
    </submittedName>
</protein>
<evidence type="ECO:0000313" key="2">
    <source>
        <dbReference type="Proteomes" id="UP000310719"/>
    </source>
</evidence>
<reference evidence="1 2" key="1">
    <citation type="submission" date="2019-05" db="EMBL/GenBank/DDBJ databases">
        <authorList>
            <consortium name="Pathogen Informatics"/>
        </authorList>
    </citation>
    <scope>NUCLEOTIDE SEQUENCE [LARGE SCALE GENOMIC DNA]</scope>
    <source>
        <strain evidence="1 2">NCTC13032</strain>
    </source>
</reference>
<evidence type="ECO:0000313" key="1">
    <source>
        <dbReference type="EMBL" id="VTP67288.1"/>
    </source>
</evidence>
<dbReference type="STRING" id="83655.APT61_12765"/>
<dbReference type="PANTHER" id="PTHR40254">
    <property type="entry name" value="BLR0577 PROTEIN"/>
    <property type="match status" value="1"/>
</dbReference>
<organism evidence="1 2">
    <name type="scientific">Leclercia adecarboxylata</name>
    <dbReference type="NCBI Taxonomy" id="83655"/>
    <lineage>
        <taxon>Bacteria</taxon>
        <taxon>Pseudomonadati</taxon>
        <taxon>Pseudomonadota</taxon>
        <taxon>Gammaproteobacteria</taxon>
        <taxon>Enterobacterales</taxon>
        <taxon>Enterobacteriaceae</taxon>
        <taxon>Leclercia</taxon>
    </lineage>
</organism>
<sequence>MILSWPNCRTLTRSGARRWHCTPSRPISIREAWFADREKHGPFRWAVSNLDEVERNKRDKRTVPWRYTILRLHEAVEKIVPHLTEQDRERFKSGLARIFIDNYAAIPSQSIRRLLALREAGIISILTLGPDYELALKEDRTVIHAQGKAWYFDVFIDARGQQPLKTKDLPFPSCATSWSLPEKISPRWATITPCSPLTTCAEKLPSALCRT</sequence>
<dbReference type="AlphaFoldDB" id="A0A4U9HS25"/>
<accession>A0A4U9HS25</accession>
<proteinExistence type="predicted"/>
<gene>
    <name evidence="1" type="ORF">NCTC13032_02969</name>
</gene>
<dbReference type="EMBL" id="LR590464">
    <property type="protein sequence ID" value="VTP67288.1"/>
    <property type="molecule type" value="Genomic_DNA"/>
</dbReference>
<dbReference type="InterPro" id="IPR052189">
    <property type="entry name" value="L-asp_N-monooxygenase_NS-form"/>
</dbReference>
<dbReference type="Proteomes" id="UP000310719">
    <property type="component" value="Chromosome"/>
</dbReference>
<dbReference type="PANTHER" id="PTHR40254:SF1">
    <property type="entry name" value="BLR0577 PROTEIN"/>
    <property type="match status" value="1"/>
</dbReference>